<evidence type="ECO:0000256" key="7">
    <source>
        <dbReference type="ARBA" id="ARBA00022605"/>
    </source>
</evidence>
<comment type="similarity">
    <text evidence="5">In the N-terminal section; belongs to the TrpC family.</text>
</comment>
<proteinExistence type="inferred from homology"/>
<dbReference type="GO" id="GO:0000162">
    <property type="term" value="P:L-tryptophan biosynthetic process"/>
    <property type="evidence" value="ECO:0007669"/>
    <property type="project" value="UniProtKB-UniRule"/>
</dbReference>
<dbReference type="SUPFAM" id="SSF51366">
    <property type="entry name" value="Ribulose-phoshate binding barrel"/>
    <property type="match status" value="2"/>
</dbReference>
<dbReference type="InterPro" id="IPR001468">
    <property type="entry name" value="Indole-3-GlycerolPSynthase_CS"/>
</dbReference>
<evidence type="ECO:0000256" key="10">
    <source>
        <dbReference type="ARBA" id="ARBA00023141"/>
    </source>
</evidence>
<keyword evidence="8 15" id="KW-0210">Decarboxylase</keyword>
<dbReference type="AlphaFoldDB" id="D4ZM78"/>
<evidence type="ECO:0000256" key="14">
    <source>
        <dbReference type="ARBA" id="ARBA00025592"/>
    </source>
</evidence>
<dbReference type="PANTHER" id="PTHR22854:SF2">
    <property type="entry name" value="INDOLE-3-GLYCEROL-PHOSPHATE SYNTHASE"/>
    <property type="match status" value="1"/>
</dbReference>
<keyword evidence="7 15" id="KW-0028">Amino-acid biosynthesis</keyword>
<evidence type="ECO:0000256" key="8">
    <source>
        <dbReference type="ARBA" id="ARBA00022793"/>
    </source>
</evidence>
<dbReference type="STRING" id="637905.SVI_2806"/>
<accession>D4ZM78</accession>
<dbReference type="HAMAP" id="MF_00135">
    <property type="entry name" value="PRAI"/>
    <property type="match status" value="1"/>
</dbReference>
<evidence type="ECO:0000256" key="1">
    <source>
        <dbReference type="ARBA" id="ARBA00001164"/>
    </source>
</evidence>
<comment type="catalytic activity">
    <reaction evidence="1 16">
        <text>N-(5-phospho-beta-D-ribosyl)anthranilate = 1-(2-carboxyphenylamino)-1-deoxy-D-ribulose 5-phosphate</text>
        <dbReference type="Rhea" id="RHEA:21540"/>
        <dbReference type="ChEBI" id="CHEBI:18277"/>
        <dbReference type="ChEBI" id="CHEBI:58613"/>
        <dbReference type="EC" id="5.3.1.24"/>
    </reaction>
</comment>
<dbReference type="eggNOG" id="COG0134">
    <property type="taxonomic scope" value="Bacteria"/>
</dbReference>
<feature type="domain" description="N-(5'phosphoribosyl) anthranilate isomerase (PRAI)" evidence="18">
    <location>
        <begin position="310"/>
        <end position="517"/>
    </location>
</feature>
<dbReference type="Pfam" id="PF00697">
    <property type="entry name" value="PRAI"/>
    <property type="match status" value="1"/>
</dbReference>
<dbReference type="InterPro" id="IPR011060">
    <property type="entry name" value="RibuloseP-bd_barrel"/>
</dbReference>
<dbReference type="InterPro" id="IPR001240">
    <property type="entry name" value="PRAI_dom"/>
</dbReference>
<dbReference type="CDD" id="cd00331">
    <property type="entry name" value="IGPS"/>
    <property type="match status" value="1"/>
</dbReference>
<keyword evidence="11 16" id="KW-0413">Isomerase</keyword>
<evidence type="ECO:0000256" key="5">
    <source>
        <dbReference type="ARBA" id="ARBA00007902"/>
    </source>
</evidence>
<dbReference type="FunFam" id="3.20.20.70:FF:000024">
    <property type="entry name" value="Indole-3-glycerol phosphate synthase"/>
    <property type="match status" value="1"/>
</dbReference>
<dbReference type="Proteomes" id="UP000002350">
    <property type="component" value="Chromosome"/>
</dbReference>
<evidence type="ECO:0000256" key="15">
    <source>
        <dbReference type="HAMAP-Rule" id="MF_00134"/>
    </source>
</evidence>
<dbReference type="Pfam" id="PF00218">
    <property type="entry name" value="IGPS"/>
    <property type="match status" value="1"/>
</dbReference>
<dbReference type="GO" id="GO:0004425">
    <property type="term" value="F:indole-3-glycerol-phosphate synthase activity"/>
    <property type="evidence" value="ECO:0007669"/>
    <property type="project" value="UniProtKB-UniRule"/>
</dbReference>
<dbReference type="UniPathway" id="UPA00035">
    <property type="reaction ID" value="UER00042"/>
</dbReference>
<dbReference type="InterPro" id="IPR013785">
    <property type="entry name" value="Aldolase_TIM"/>
</dbReference>
<evidence type="ECO:0000256" key="9">
    <source>
        <dbReference type="ARBA" id="ARBA00022822"/>
    </source>
</evidence>
<comment type="catalytic activity">
    <reaction evidence="2 15">
        <text>1-(2-carboxyphenylamino)-1-deoxy-D-ribulose 5-phosphate + H(+) = (1S,2R)-1-C-(indol-3-yl)glycerol 3-phosphate + CO2 + H2O</text>
        <dbReference type="Rhea" id="RHEA:23476"/>
        <dbReference type="ChEBI" id="CHEBI:15377"/>
        <dbReference type="ChEBI" id="CHEBI:15378"/>
        <dbReference type="ChEBI" id="CHEBI:16526"/>
        <dbReference type="ChEBI" id="CHEBI:58613"/>
        <dbReference type="ChEBI" id="CHEBI:58866"/>
        <dbReference type="EC" id="4.1.1.48"/>
    </reaction>
</comment>
<evidence type="ECO:0000256" key="13">
    <source>
        <dbReference type="ARBA" id="ARBA00023268"/>
    </source>
</evidence>
<evidence type="ECO:0000259" key="17">
    <source>
        <dbReference type="Pfam" id="PF00218"/>
    </source>
</evidence>
<keyword evidence="12 15" id="KW-0456">Lyase</keyword>
<feature type="domain" description="Indole-3-glycerol phosphate synthase" evidence="17">
    <location>
        <begin position="60"/>
        <end position="305"/>
    </location>
</feature>
<evidence type="ECO:0000256" key="11">
    <source>
        <dbReference type="ARBA" id="ARBA00023235"/>
    </source>
</evidence>
<comment type="pathway">
    <text evidence="3 16">Amino-acid biosynthesis; L-tryptophan biosynthesis; L-tryptophan from chorismate: step 3/5.</text>
</comment>
<reference evidence="20" key="1">
    <citation type="journal article" date="2010" name="Mol. Biosyst.">
        <title>Complete genome sequence and comparative analysis of Shewanella violacea, a psychrophilic and piezophilic bacterium from deep sea floor sediments.</title>
        <authorList>
            <person name="Aono E."/>
            <person name="Baba T."/>
            <person name="Ara T."/>
            <person name="Nishi T."/>
            <person name="Nakamichi T."/>
            <person name="Inamoto E."/>
            <person name="Toyonaga H."/>
            <person name="Hasegawa M."/>
            <person name="Takai Y."/>
            <person name="Okumura Y."/>
            <person name="Baba M."/>
            <person name="Tomita M."/>
            <person name="Kato C."/>
            <person name="Oshima T."/>
            <person name="Nakasone K."/>
            <person name="Mori H."/>
        </authorList>
    </citation>
    <scope>NUCLEOTIDE SEQUENCE [LARGE SCALE GENOMIC DNA]</scope>
    <source>
        <strain evidence="20">JCM 10179 / CIP 106290 / LMG 19151 / DSS12</strain>
    </source>
</reference>
<comment type="similarity">
    <text evidence="16">Belongs to the TrpF family.</text>
</comment>
<evidence type="ECO:0000256" key="16">
    <source>
        <dbReference type="HAMAP-Rule" id="MF_00135"/>
    </source>
</evidence>
<dbReference type="EC" id="5.3.1.24" evidence="16"/>
<dbReference type="EC" id="4.1.1.48" evidence="15"/>
<keyword evidence="10 15" id="KW-0057">Aromatic amino acid biosynthesis</keyword>
<organism evidence="19 20">
    <name type="scientific">Shewanella violacea (strain JCM 10179 / CIP 106290 / LMG 19151 / DSS12)</name>
    <dbReference type="NCBI Taxonomy" id="637905"/>
    <lineage>
        <taxon>Bacteria</taxon>
        <taxon>Pseudomonadati</taxon>
        <taxon>Pseudomonadota</taxon>
        <taxon>Gammaproteobacteria</taxon>
        <taxon>Alteromonadales</taxon>
        <taxon>Shewanellaceae</taxon>
        <taxon>Shewanella</taxon>
    </lineage>
</organism>
<dbReference type="NCBIfam" id="NF006945">
    <property type="entry name" value="PRK09427.1"/>
    <property type="match status" value="1"/>
</dbReference>
<dbReference type="HOGENOM" id="CLU_007713_1_0_6"/>
<keyword evidence="13" id="KW-0511">Multifunctional enzyme</keyword>
<comment type="function">
    <text evidence="14">Bifunctional enzyme that catalyzes two sequential steps of tryptophan biosynthetic pathway. The first reaction is catalyzed by the isomerase, coded by the TrpF domain; the second reaction is catalyzed by the synthase, coded by the TrpC domain.</text>
</comment>
<sequence>MPVVRPTAYSNSLPAPVLQPSQMKNRIRSKSVSSSIADIKTNGKENSHGQQQVTKTSNVLAKIVATKPAHIAALKLRFPEASLEPKISDRSLYAALRAPNAGFIFECKKASPSKGLIRTDFDVEAIADVYNDYAAGISVLTDEQFFQGNMDYIPKVRARVKQPILCKDFFVDSYQVKLAAHQGADAILLMLSVLDDTRYSALAFEANKYQLDILTEVSNEAELVRAIALDANIIGINNRNLRDLTTDLATTEELAPRIPADRVVISESGIYNQAQVHRLSPLVHGFLVGSSLMAEDDLDLACRTLTLGHNKVCGLTSVEDANAVANAGAIYGGLIFAEKSPRYITPKQAKSLLETHRSSGKQLKFVGVFVNESVKVIAELASSLDLFAVQLHGNESEYDIAQVRGALEAAGCKAKIWKAVAVNVDEDDTELAVPTNADRILFDSKSHKASGAQFGGTGLSFDWQQSLPNKQDAMLAGGLDADNASDASKQGFYGLDFNSGLESAPGRKDHHKIAAAFSALRQY</sequence>
<evidence type="ECO:0000256" key="4">
    <source>
        <dbReference type="ARBA" id="ARBA00004696"/>
    </source>
</evidence>
<dbReference type="GO" id="GO:0004640">
    <property type="term" value="F:phosphoribosylanthranilate isomerase activity"/>
    <property type="evidence" value="ECO:0007669"/>
    <property type="project" value="UniProtKB-UniRule"/>
</dbReference>
<dbReference type="CDD" id="cd00405">
    <property type="entry name" value="PRAI"/>
    <property type="match status" value="1"/>
</dbReference>
<dbReference type="eggNOG" id="COG0135">
    <property type="taxonomic scope" value="Bacteria"/>
</dbReference>
<comment type="similarity">
    <text evidence="15">Belongs to the TrpC family.</text>
</comment>
<dbReference type="PROSITE" id="PS00614">
    <property type="entry name" value="IGPS"/>
    <property type="match status" value="1"/>
</dbReference>
<dbReference type="EMBL" id="AP011177">
    <property type="protein sequence ID" value="BAJ02777.1"/>
    <property type="molecule type" value="Genomic_DNA"/>
</dbReference>
<dbReference type="PANTHER" id="PTHR22854">
    <property type="entry name" value="TRYPTOPHAN BIOSYNTHESIS PROTEIN"/>
    <property type="match status" value="1"/>
</dbReference>
<comment type="similarity">
    <text evidence="6">In the C-terminal section; belongs to the TrpF family.</text>
</comment>
<evidence type="ECO:0000256" key="2">
    <source>
        <dbReference type="ARBA" id="ARBA00001633"/>
    </source>
</evidence>
<keyword evidence="20" id="KW-1185">Reference proteome</keyword>
<comment type="pathway">
    <text evidence="4 15">Amino-acid biosynthesis; L-tryptophan biosynthesis; L-tryptophan from chorismate: step 4/5.</text>
</comment>
<evidence type="ECO:0000256" key="12">
    <source>
        <dbReference type="ARBA" id="ARBA00023239"/>
    </source>
</evidence>
<evidence type="ECO:0000313" key="20">
    <source>
        <dbReference type="Proteomes" id="UP000002350"/>
    </source>
</evidence>
<gene>
    <name evidence="19" type="primary">trpCF</name>
    <name evidence="15" type="synonym">trpC</name>
    <name evidence="16" type="synonym">trpF</name>
    <name evidence="19" type="ordered locus">SVI_2806</name>
</gene>
<dbReference type="HAMAP" id="MF_00134_B">
    <property type="entry name" value="IGPS_B"/>
    <property type="match status" value="1"/>
</dbReference>
<protein>
    <recommendedName>
        <fullName evidence="15 16">Multifunctional fusion protein</fullName>
    </recommendedName>
    <domain>
        <recommendedName>
            <fullName evidence="15">Indole-3-glycerol phosphate synthase</fullName>
            <shortName evidence="15">IGPS</shortName>
            <ecNumber evidence="15">4.1.1.48</ecNumber>
        </recommendedName>
    </domain>
    <domain>
        <recommendedName>
            <fullName evidence="16">N-(5'-phosphoribosyl)anthranilate isomerase</fullName>
            <shortName evidence="16">PRAI</shortName>
            <ecNumber evidence="16">5.3.1.24</ecNumber>
        </recommendedName>
    </domain>
</protein>
<evidence type="ECO:0000256" key="3">
    <source>
        <dbReference type="ARBA" id="ARBA00004664"/>
    </source>
</evidence>
<dbReference type="InterPro" id="IPR013798">
    <property type="entry name" value="Indole-3-glycerol_P_synth_dom"/>
</dbReference>
<dbReference type="Gene3D" id="3.20.20.70">
    <property type="entry name" value="Aldolase class I"/>
    <property type="match status" value="2"/>
</dbReference>
<evidence type="ECO:0000259" key="18">
    <source>
        <dbReference type="Pfam" id="PF00697"/>
    </source>
</evidence>
<evidence type="ECO:0000256" key="6">
    <source>
        <dbReference type="ARBA" id="ARBA00009847"/>
    </source>
</evidence>
<name>D4ZM78_SHEVD</name>
<evidence type="ECO:0000313" key="19">
    <source>
        <dbReference type="EMBL" id="BAJ02777.1"/>
    </source>
</evidence>
<dbReference type="KEGG" id="svo:SVI_2806"/>
<dbReference type="InterPro" id="IPR045186">
    <property type="entry name" value="Indole-3-glycerol_P_synth"/>
</dbReference>
<keyword evidence="9 15" id="KW-0822">Tryptophan biosynthesis</keyword>